<dbReference type="Gene3D" id="1.20.1740.10">
    <property type="entry name" value="Amino acid/polyamine transporter I"/>
    <property type="match status" value="1"/>
</dbReference>
<feature type="transmembrane region" description="Helical" evidence="7">
    <location>
        <begin position="341"/>
        <end position="360"/>
    </location>
</feature>
<evidence type="ECO:0000256" key="5">
    <source>
        <dbReference type="ARBA" id="ARBA00022989"/>
    </source>
</evidence>
<dbReference type="Pfam" id="PF00324">
    <property type="entry name" value="AA_permease"/>
    <property type="match status" value="1"/>
</dbReference>
<keyword evidence="5 7" id="KW-1133">Transmembrane helix</keyword>
<name>A0A1L7LJL4_9STRE</name>
<feature type="transmembrane region" description="Helical" evidence="7">
    <location>
        <begin position="285"/>
        <end position="305"/>
    </location>
</feature>
<feature type="transmembrane region" description="Helical" evidence="7">
    <location>
        <begin position="163"/>
        <end position="185"/>
    </location>
</feature>
<evidence type="ECO:0000256" key="1">
    <source>
        <dbReference type="ARBA" id="ARBA00004141"/>
    </source>
</evidence>
<dbReference type="GO" id="GO:0016020">
    <property type="term" value="C:membrane"/>
    <property type="evidence" value="ECO:0007669"/>
    <property type="project" value="UniProtKB-SubCell"/>
</dbReference>
<dbReference type="PANTHER" id="PTHR43495">
    <property type="entry name" value="GABA PERMEASE"/>
    <property type="match status" value="1"/>
</dbReference>
<keyword evidence="4" id="KW-0029">Amino-acid transport</keyword>
<evidence type="ECO:0000256" key="3">
    <source>
        <dbReference type="ARBA" id="ARBA00022692"/>
    </source>
</evidence>
<dbReference type="GO" id="GO:0055085">
    <property type="term" value="P:transmembrane transport"/>
    <property type="evidence" value="ECO:0007669"/>
    <property type="project" value="InterPro"/>
</dbReference>
<dbReference type="AlphaFoldDB" id="A0A1L7LJL4"/>
<keyword evidence="3 7" id="KW-0812">Transmembrane</keyword>
<organism evidence="9 10">
    <name type="scientific">Streptococcus troglodytae</name>
    <dbReference type="NCBI Taxonomy" id="1111760"/>
    <lineage>
        <taxon>Bacteria</taxon>
        <taxon>Bacillati</taxon>
        <taxon>Bacillota</taxon>
        <taxon>Bacilli</taxon>
        <taxon>Lactobacillales</taxon>
        <taxon>Streptococcaceae</taxon>
        <taxon>Streptococcus</taxon>
    </lineage>
</organism>
<feature type="transmembrane region" description="Helical" evidence="7">
    <location>
        <begin position="408"/>
        <end position="429"/>
    </location>
</feature>
<dbReference type="InterPro" id="IPR004841">
    <property type="entry name" value="AA-permease/SLC12A_dom"/>
</dbReference>
<feature type="transmembrane region" description="Helical" evidence="7">
    <location>
        <begin position="435"/>
        <end position="453"/>
    </location>
</feature>
<feature type="transmembrane region" description="Helical" evidence="7">
    <location>
        <begin position="99"/>
        <end position="124"/>
    </location>
</feature>
<dbReference type="KEGG" id="strg:SRT_11440"/>
<sequence length="458" mass="49790">MENHNFENEGQFKRKMTSRHLFMLSLGGVIGTGLFLSSGYTIAQAGPLGAVISYLVGAIVVYLVMLSLGELAVAMPVTGSFHTYATKFISPGTGFTIAWLYWICWTVALGTEFLGAGMLMGRWIPYVPTWVFAALFALLIFGLNALSVRSFAEAESFFSSIKVLAILVFIILGFGAMFGLVSFNGKHEAFLFSHLTAHGALPKGLPALISVMLAVNYAFSGTELIGIAAGETNNPKEAVPKAIKTTIGRLVIFFVLTIVVLASLLPMKEAGVSSAPFVDVFDKMGIPFAADIMNFVILTAILSAGNSGLYASSRMLWSLANEGMISQKVVKINEHGVPMRALLLSMAGAVLALFSSIYAADTVYLALVSIAGFAVVVVWLSIPMAQINFRKEWLKSHTEEDLSYKTPFTPVLPYITIVLLLISIIGIAWDASQRAGLYFGIPFILLCYLYYYWRHKTL</sequence>
<gene>
    <name evidence="9" type="ORF">SRT_11440</name>
</gene>
<protein>
    <submittedName>
        <fullName evidence="9">Amino acid permease</fullName>
    </submittedName>
</protein>
<evidence type="ECO:0000259" key="8">
    <source>
        <dbReference type="Pfam" id="PF00324"/>
    </source>
</evidence>
<comment type="subcellular location">
    <subcellularLocation>
        <location evidence="1">Membrane</location>
        <topology evidence="1">Multi-pass membrane protein</topology>
    </subcellularLocation>
</comment>
<dbReference type="InterPro" id="IPR004840">
    <property type="entry name" value="Amino_acid_permease_CS"/>
</dbReference>
<feature type="transmembrane region" description="Helical" evidence="7">
    <location>
        <begin position="21"/>
        <end position="42"/>
    </location>
</feature>
<dbReference type="Proteomes" id="UP000217758">
    <property type="component" value="Chromosome"/>
</dbReference>
<evidence type="ECO:0000256" key="7">
    <source>
        <dbReference type="SAM" id="Phobius"/>
    </source>
</evidence>
<feature type="transmembrane region" description="Helical" evidence="7">
    <location>
        <begin position="247"/>
        <end position="265"/>
    </location>
</feature>
<feature type="transmembrane region" description="Helical" evidence="7">
    <location>
        <begin position="366"/>
        <end position="387"/>
    </location>
</feature>
<proteinExistence type="predicted"/>
<dbReference type="PIRSF" id="PIRSF006060">
    <property type="entry name" value="AA_transporter"/>
    <property type="match status" value="1"/>
</dbReference>
<reference evidence="9 10" key="1">
    <citation type="journal article" date="2016" name="Microbiol. Immunol.">
        <title>Complete genome sequence of Streptococcus troglodytae TKU31 isolated from the oral cavity of a chimpanzee (Pan troglodytes).</title>
        <authorList>
            <person name="Okamoto M."/>
            <person name="Naito M."/>
            <person name="Miyanohara M."/>
            <person name="Imai S."/>
            <person name="Nomura Y."/>
            <person name="Saito W."/>
            <person name="Momoi Y."/>
            <person name="Takada K."/>
            <person name="Miyabe-Nishiwaki T."/>
            <person name="Tomonaga M."/>
            <person name="Hanada N."/>
        </authorList>
    </citation>
    <scope>NUCLEOTIDE SEQUENCE [LARGE SCALE GENOMIC DNA]</scope>
    <source>
        <strain evidence="10">TKU 31</strain>
    </source>
</reference>
<evidence type="ECO:0000313" key="10">
    <source>
        <dbReference type="Proteomes" id="UP000217758"/>
    </source>
</evidence>
<keyword evidence="6 7" id="KW-0472">Membrane</keyword>
<dbReference type="FunFam" id="1.20.1740.10:FF:000001">
    <property type="entry name" value="Amino acid permease"/>
    <property type="match status" value="1"/>
</dbReference>
<feature type="transmembrane region" description="Helical" evidence="7">
    <location>
        <begin position="130"/>
        <end position="151"/>
    </location>
</feature>
<keyword evidence="2" id="KW-0813">Transport</keyword>
<dbReference type="GO" id="GO:0006865">
    <property type="term" value="P:amino acid transport"/>
    <property type="evidence" value="ECO:0007669"/>
    <property type="project" value="UniProtKB-KW"/>
</dbReference>
<feature type="domain" description="Amino acid permease/ SLC12A" evidence="8">
    <location>
        <begin position="20"/>
        <end position="456"/>
    </location>
</feature>
<dbReference type="PANTHER" id="PTHR43495:SF5">
    <property type="entry name" value="GAMMA-AMINOBUTYRIC ACID PERMEASE"/>
    <property type="match status" value="1"/>
</dbReference>
<dbReference type="RefSeq" id="WP_128833352.1">
    <property type="nucleotide sequence ID" value="NZ_AP014612.1"/>
</dbReference>
<keyword evidence="10" id="KW-1185">Reference proteome</keyword>
<dbReference type="PROSITE" id="PS00218">
    <property type="entry name" value="AMINO_ACID_PERMEASE_1"/>
    <property type="match status" value="1"/>
</dbReference>
<evidence type="ECO:0000256" key="6">
    <source>
        <dbReference type="ARBA" id="ARBA00023136"/>
    </source>
</evidence>
<evidence type="ECO:0000256" key="2">
    <source>
        <dbReference type="ARBA" id="ARBA00022448"/>
    </source>
</evidence>
<evidence type="ECO:0000256" key="4">
    <source>
        <dbReference type="ARBA" id="ARBA00022970"/>
    </source>
</evidence>
<feature type="transmembrane region" description="Helical" evidence="7">
    <location>
        <begin position="205"/>
        <end position="226"/>
    </location>
</feature>
<dbReference type="EMBL" id="AP014612">
    <property type="protein sequence ID" value="BAQ24405.1"/>
    <property type="molecule type" value="Genomic_DNA"/>
</dbReference>
<evidence type="ECO:0000313" key="9">
    <source>
        <dbReference type="EMBL" id="BAQ24405.1"/>
    </source>
</evidence>
<accession>A0A1L7LJL4</accession>
<feature type="transmembrane region" description="Helical" evidence="7">
    <location>
        <begin position="54"/>
        <end position="78"/>
    </location>
</feature>